<sequence length="522" mass="58630">MHLALRILDIQLAIFDLLSQKRDLLSAILVCKDWQDAAERLLWKELPDLIPLLMLMPNDAWHVNKMHRSNLLPYSFVFTRQISEDDWFHVYRRAHLVRRITFELLSHPPSLIDRVARCPPRQPLFLQVDKLIFRATSDSLHTRPIPARFLDIFYNSGAIIDLVCYNISSFSLPDPHRLRALGKVIIRWVPNHAESGLGDEASCLAHAMSLIDALIACQPASLSLTLSQTRFSASLIKRLYQCKPLRELTLEFDDSYDDSHCSVPCPAKASLPNLHSLTIREAETATCTAAAIVGACTTLALLDVDFRNHGTGRHLMDLTTTIHSNCNAATLRDVTICWEAWALHLAHLAPLTTAMNLEKLFLLGEGGAKSALTDADYENLVSHWPRLQTLCIEVQKAVGRCTLATLGILAQCCHNIERIELPLTDATVPDPQMTWSDTLPSPGPAKASGPAVQITFHVATETDTETMATFLLRLFPRLEEVDPGWMLDDINGRQRWYEVGKRIKEMQRRSSAMDGQDHGHPP</sequence>
<dbReference type="GeneID" id="9585733"/>
<protein>
    <recommendedName>
        <fullName evidence="1">F-box domain-containing protein</fullName>
    </recommendedName>
</protein>
<dbReference type="InterPro" id="IPR036047">
    <property type="entry name" value="F-box-like_dom_sf"/>
</dbReference>
<proteinExistence type="predicted"/>
<dbReference type="Proteomes" id="UP000007431">
    <property type="component" value="Unassembled WGS sequence"/>
</dbReference>
<dbReference type="SUPFAM" id="SSF52047">
    <property type="entry name" value="RNI-like"/>
    <property type="match status" value="1"/>
</dbReference>
<dbReference type="HOGENOM" id="CLU_021164_0_0_1"/>
<feature type="non-terminal residue" evidence="2">
    <location>
        <position position="522"/>
    </location>
</feature>
<feature type="domain" description="F-box" evidence="1">
    <location>
        <begin position="9"/>
        <end position="46"/>
    </location>
</feature>
<reference evidence="2 3" key="1">
    <citation type="journal article" date="2010" name="Nat. Biotechnol.">
        <title>Genome sequence of the model mushroom Schizophyllum commune.</title>
        <authorList>
            <person name="Ohm R.A."/>
            <person name="de Jong J.F."/>
            <person name="Lugones L.G."/>
            <person name="Aerts A."/>
            <person name="Kothe E."/>
            <person name="Stajich J.E."/>
            <person name="de Vries R.P."/>
            <person name="Record E."/>
            <person name="Levasseur A."/>
            <person name="Baker S.E."/>
            <person name="Bartholomew K.A."/>
            <person name="Coutinho P.M."/>
            <person name="Erdmann S."/>
            <person name="Fowler T.J."/>
            <person name="Gathman A.C."/>
            <person name="Lombard V."/>
            <person name="Henrissat B."/>
            <person name="Knabe N."/>
            <person name="Kuees U."/>
            <person name="Lilly W.W."/>
            <person name="Lindquist E."/>
            <person name="Lucas S."/>
            <person name="Magnuson J.K."/>
            <person name="Piumi F."/>
            <person name="Raudaskoski M."/>
            <person name="Salamov A."/>
            <person name="Schmutz J."/>
            <person name="Schwarze F.W.M.R."/>
            <person name="vanKuyk P.A."/>
            <person name="Horton J.S."/>
            <person name="Grigoriev I.V."/>
            <person name="Woesten H.A.B."/>
        </authorList>
    </citation>
    <scope>NUCLEOTIDE SEQUENCE [LARGE SCALE GENOMIC DNA]</scope>
    <source>
        <strain evidence="3">H4-8 / FGSC 9210</strain>
    </source>
</reference>
<dbReference type="KEGG" id="scm:SCHCO_02574435"/>
<dbReference type="Pfam" id="PF12937">
    <property type="entry name" value="F-box-like"/>
    <property type="match status" value="1"/>
</dbReference>
<organism evidence="3">
    <name type="scientific">Schizophyllum commune (strain H4-8 / FGSC 9210)</name>
    <name type="common">Split gill fungus</name>
    <dbReference type="NCBI Taxonomy" id="578458"/>
    <lineage>
        <taxon>Eukaryota</taxon>
        <taxon>Fungi</taxon>
        <taxon>Dikarya</taxon>
        <taxon>Basidiomycota</taxon>
        <taxon>Agaricomycotina</taxon>
        <taxon>Agaricomycetes</taxon>
        <taxon>Agaricomycetidae</taxon>
        <taxon>Agaricales</taxon>
        <taxon>Schizophyllaceae</taxon>
        <taxon>Schizophyllum</taxon>
    </lineage>
</organism>
<dbReference type="VEuPathDB" id="FungiDB:SCHCODRAFT_02574435"/>
<dbReference type="InParanoid" id="D8PNG7"/>
<evidence type="ECO:0000313" key="2">
    <source>
        <dbReference type="EMBL" id="EFJ01526.1"/>
    </source>
</evidence>
<evidence type="ECO:0000259" key="1">
    <source>
        <dbReference type="Pfam" id="PF12937"/>
    </source>
</evidence>
<dbReference type="AlphaFoldDB" id="D8PNG7"/>
<dbReference type="RefSeq" id="XP_003036428.1">
    <property type="nucleotide sequence ID" value="XM_003036382.1"/>
</dbReference>
<keyword evidence="3" id="KW-1185">Reference proteome</keyword>
<name>D8PNG7_SCHCM</name>
<gene>
    <name evidence="2" type="ORF">SCHCODRAFT_102369</name>
</gene>
<evidence type="ECO:0000313" key="3">
    <source>
        <dbReference type="Proteomes" id="UP000007431"/>
    </source>
</evidence>
<dbReference type="SUPFAM" id="SSF81383">
    <property type="entry name" value="F-box domain"/>
    <property type="match status" value="1"/>
</dbReference>
<accession>D8PNG7</accession>
<dbReference type="OrthoDB" id="2893568at2759"/>
<dbReference type="STRING" id="578458.D8PNG7"/>
<dbReference type="OMA" id="TIWADTI"/>
<dbReference type="EMBL" id="GL377302">
    <property type="protein sequence ID" value="EFJ01526.1"/>
    <property type="molecule type" value="Genomic_DNA"/>
</dbReference>
<dbReference type="InterPro" id="IPR001810">
    <property type="entry name" value="F-box_dom"/>
</dbReference>